<dbReference type="GO" id="GO:0001518">
    <property type="term" value="C:voltage-gated sodium channel complex"/>
    <property type="evidence" value="ECO:0007669"/>
    <property type="project" value="TreeGrafter"/>
</dbReference>
<gene>
    <name evidence="8" type="primary">Cacna1d</name>
    <name evidence="8" type="ORF">SPIL2461_LOCUS4420</name>
</gene>
<feature type="transmembrane region" description="Helical" evidence="6">
    <location>
        <begin position="208"/>
        <end position="231"/>
    </location>
</feature>
<dbReference type="AlphaFoldDB" id="A0A812LDC0"/>
<dbReference type="PROSITE" id="PS50222">
    <property type="entry name" value="EF_HAND_2"/>
    <property type="match status" value="1"/>
</dbReference>
<dbReference type="OrthoDB" id="416585at2759"/>
<dbReference type="PANTHER" id="PTHR10037">
    <property type="entry name" value="VOLTAGE-GATED CATION CHANNEL CALCIUM AND SODIUM"/>
    <property type="match status" value="1"/>
</dbReference>
<feature type="transmembrane region" description="Helical" evidence="6">
    <location>
        <begin position="181"/>
        <end position="201"/>
    </location>
</feature>
<proteinExistence type="predicted"/>
<name>A0A812LDC0_SYMPI</name>
<evidence type="ECO:0000313" key="9">
    <source>
        <dbReference type="Proteomes" id="UP000649617"/>
    </source>
</evidence>
<organism evidence="8 9">
    <name type="scientific">Symbiodinium pilosum</name>
    <name type="common">Dinoflagellate</name>
    <dbReference type="NCBI Taxonomy" id="2952"/>
    <lineage>
        <taxon>Eukaryota</taxon>
        <taxon>Sar</taxon>
        <taxon>Alveolata</taxon>
        <taxon>Dinophyceae</taxon>
        <taxon>Suessiales</taxon>
        <taxon>Symbiodiniaceae</taxon>
        <taxon>Symbiodinium</taxon>
    </lineage>
</organism>
<dbReference type="Pfam" id="PF13202">
    <property type="entry name" value="EF-hand_5"/>
    <property type="match status" value="1"/>
</dbReference>
<reference evidence="8" key="1">
    <citation type="submission" date="2021-02" db="EMBL/GenBank/DDBJ databases">
        <authorList>
            <person name="Dougan E. K."/>
            <person name="Rhodes N."/>
            <person name="Thang M."/>
            <person name="Chan C."/>
        </authorList>
    </citation>
    <scope>NUCLEOTIDE SEQUENCE</scope>
</reference>
<dbReference type="EMBL" id="CAJNIZ010005803">
    <property type="protein sequence ID" value="CAE7244692.1"/>
    <property type="molecule type" value="Genomic_DNA"/>
</dbReference>
<keyword evidence="3" id="KW-0106">Calcium</keyword>
<dbReference type="Pfam" id="PF00520">
    <property type="entry name" value="Ion_trans"/>
    <property type="match status" value="1"/>
</dbReference>
<dbReference type="SUPFAM" id="SSF47473">
    <property type="entry name" value="EF-hand"/>
    <property type="match status" value="1"/>
</dbReference>
<evidence type="ECO:0000256" key="4">
    <source>
        <dbReference type="ARBA" id="ARBA00022989"/>
    </source>
</evidence>
<evidence type="ECO:0000256" key="5">
    <source>
        <dbReference type="ARBA" id="ARBA00023136"/>
    </source>
</evidence>
<evidence type="ECO:0000256" key="1">
    <source>
        <dbReference type="ARBA" id="ARBA00004141"/>
    </source>
</evidence>
<dbReference type="InterPro" id="IPR011992">
    <property type="entry name" value="EF-hand-dom_pair"/>
</dbReference>
<keyword evidence="2 6" id="KW-0812">Transmembrane</keyword>
<dbReference type="InterPro" id="IPR043203">
    <property type="entry name" value="VGCC_Ca_Na"/>
</dbReference>
<dbReference type="InterPro" id="IPR002048">
    <property type="entry name" value="EF_hand_dom"/>
</dbReference>
<dbReference type="PANTHER" id="PTHR10037:SF62">
    <property type="entry name" value="SODIUM CHANNEL PROTEIN 60E"/>
    <property type="match status" value="1"/>
</dbReference>
<dbReference type="SUPFAM" id="SSF81324">
    <property type="entry name" value="Voltage-gated potassium channels"/>
    <property type="match status" value="1"/>
</dbReference>
<dbReference type="InterPro" id="IPR005821">
    <property type="entry name" value="Ion_trans_dom"/>
</dbReference>
<dbReference type="Proteomes" id="UP000649617">
    <property type="component" value="Unassembled WGS sequence"/>
</dbReference>
<dbReference type="PROSITE" id="PS00018">
    <property type="entry name" value="EF_HAND_1"/>
    <property type="match status" value="1"/>
</dbReference>
<comment type="caution">
    <text evidence="8">The sequence shown here is derived from an EMBL/GenBank/DDBJ whole genome shotgun (WGS) entry which is preliminary data.</text>
</comment>
<protein>
    <submittedName>
        <fullName evidence="8">Cacna1d protein</fullName>
    </submittedName>
</protein>
<dbReference type="GO" id="GO:0005248">
    <property type="term" value="F:voltage-gated sodium channel activity"/>
    <property type="evidence" value="ECO:0007669"/>
    <property type="project" value="TreeGrafter"/>
</dbReference>
<dbReference type="Gene3D" id="1.10.238.10">
    <property type="entry name" value="EF-hand"/>
    <property type="match status" value="1"/>
</dbReference>
<feature type="domain" description="EF-hand" evidence="7">
    <location>
        <begin position="250"/>
        <end position="285"/>
    </location>
</feature>
<dbReference type="InterPro" id="IPR027359">
    <property type="entry name" value="Volt_channel_dom_sf"/>
</dbReference>
<feature type="transmembrane region" description="Helical" evidence="6">
    <location>
        <begin position="57"/>
        <end position="78"/>
    </location>
</feature>
<evidence type="ECO:0000256" key="3">
    <source>
        <dbReference type="ARBA" id="ARBA00022837"/>
    </source>
</evidence>
<keyword evidence="9" id="KW-1185">Reference proteome</keyword>
<evidence type="ECO:0000259" key="7">
    <source>
        <dbReference type="PROSITE" id="PS50222"/>
    </source>
</evidence>
<dbReference type="Gene3D" id="1.20.120.350">
    <property type="entry name" value="Voltage-gated potassium channels. Chain C"/>
    <property type="match status" value="1"/>
</dbReference>
<evidence type="ECO:0000256" key="2">
    <source>
        <dbReference type="ARBA" id="ARBA00022692"/>
    </source>
</evidence>
<keyword evidence="5 6" id="KW-0472">Membrane</keyword>
<accession>A0A812LDC0</accession>
<evidence type="ECO:0000313" key="8">
    <source>
        <dbReference type="EMBL" id="CAE7244692.1"/>
    </source>
</evidence>
<keyword evidence="4 6" id="KW-1133">Transmembrane helix</keyword>
<feature type="transmembrane region" description="Helical" evidence="6">
    <location>
        <begin position="131"/>
        <end position="152"/>
    </location>
</feature>
<comment type="subcellular location">
    <subcellularLocation>
        <location evidence="1">Membrane</location>
        <topology evidence="1">Multi-pass membrane protein</topology>
    </subcellularLocation>
</comment>
<dbReference type="GO" id="GO:0005509">
    <property type="term" value="F:calcium ion binding"/>
    <property type="evidence" value="ECO:0007669"/>
    <property type="project" value="InterPro"/>
</dbReference>
<dbReference type="Gene3D" id="1.10.287.70">
    <property type="match status" value="1"/>
</dbReference>
<dbReference type="InterPro" id="IPR018247">
    <property type="entry name" value="EF_Hand_1_Ca_BS"/>
</dbReference>
<sequence>MVVDVEWNHVALTVNGKLPLDPWSTVVENCFCCYFTLEIFIRFFGFKPWYSCCRDPWFMFDLALVILMVLETWVLPLVELLGSGGPDMSGLSTLRLLRLLRLTRMVRFMRFFPELLTLVRGMVRAMQSVAWILLFLLIVTYVFAIIFTSQLGTPNYTRPPDLIDAEDPLAPELFSDMGSSMMSLFTHGILGDNLHYFLITLREDSIPLMWLGIVFLVLCGISLLNMLIGILCQVIADSSEEEAKAREQTDLERLLLELFQAADTNGDGAISEEEWSRVASSGRCQRLLQRLDLDERKPVADRLSELQKTIFGGIRDDDDSEELAGKKVFLDFDQFQSQVLDLRKNAGIGPFDLRRLETKVQQKDRLLGVRLAGLQADLRQILRDELPSSPGKTPTQEKLLVQEFEEPEWAVLPGTAEEPPLPERPRTPAVPNGMQPVLPGQLEEVEVQAEAPKTKREWLREVPTELLIDVLQSRVRGLSVMKIGVSWRKWALS</sequence>
<evidence type="ECO:0000256" key="6">
    <source>
        <dbReference type="SAM" id="Phobius"/>
    </source>
</evidence>